<comment type="subcellular location">
    <subcellularLocation>
        <location evidence="1">Nucleus</location>
    </subcellularLocation>
</comment>
<dbReference type="Gene3D" id="2.30.31.10">
    <property type="entry name" value="Transcriptional Coactivator Pc4, Chain A"/>
    <property type="match status" value="1"/>
</dbReference>
<keyword evidence="5" id="KW-0804">Transcription</keyword>
<dbReference type="AlphaFoldDB" id="A0A9P5SKJ1"/>
<evidence type="ECO:0000256" key="3">
    <source>
        <dbReference type="ARBA" id="ARBA00023015"/>
    </source>
</evidence>
<protein>
    <submittedName>
        <fullName evidence="9">Transcriptional coactivator</fullName>
    </submittedName>
</protein>
<dbReference type="GO" id="GO:0003713">
    <property type="term" value="F:transcription coactivator activity"/>
    <property type="evidence" value="ECO:0007669"/>
    <property type="project" value="InterPro"/>
</dbReference>
<dbReference type="EMBL" id="JAAAUY010000452">
    <property type="protein sequence ID" value="KAF9329709.1"/>
    <property type="molecule type" value="Genomic_DNA"/>
</dbReference>
<evidence type="ECO:0000256" key="4">
    <source>
        <dbReference type="ARBA" id="ARBA00023125"/>
    </source>
</evidence>
<feature type="compositionally biased region" description="Basic and acidic residues" evidence="7">
    <location>
        <begin position="1"/>
        <end position="22"/>
    </location>
</feature>
<dbReference type="GO" id="GO:0003677">
    <property type="term" value="F:DNA binding"/>
    <property type="evidence" value="ECO:0007669"/>
    <property type="project" value="UniProtKB-KW"/>
</dbReference>
<evidence type="ECO:0000259" key="8">
    <source>
        <dbReference type="Pfam" id="PF02229"/>
    </source>
</evidence>
<evidence type="ECO:0000256" key="7">
    <source>
        <dbReference type="SAM" id="MobiDB-lite"/>
    </source>
</evidence>
<evidence type="ECO:0000313" key="9">
    <source>
        <dbReference type="EMBL" id="KAF9329709.1"/>
    </source>
</evidence>
<keyword evidence="4" id="KW-0238">DNA-binding</keyword>
<keyword evidence="3" id="KW-0805">Transcription regulation</keyword>
<feature type="compositionally biased region" description="Low complexity" evidence="7">
    <location>
        <begin position="27"/>
        <end position="37"/>
    </location>
</feature>
<comment type="caution">
    <text evidence="9">The sequence shown here is derived from an EMBL/GenBank/DDBJ whole genome shotgun (WGS) entry which is preliminary data.</text>
</comment>
<comment type="similarity">
    <text evidence="2">Belongs to the transcriptional coactivator PC4 family.</text>
</comment>
<sequence length="129" mass="14529">MKRAATKHDPEDDSDFQPKAEDFEVLESSTESGSTSSQKRVKTEKASVGVKNADGSTTFELSNDKKKRLAVRKWEGRVLVDIREYYKDKSKNDMMPGKKGISLNSDQFQFILDHADEIAQAIRALESSK</sequence>
<accession>A0A9P5SKJ1</accession>
<feature type="region of interest" description="Disordered" evidence="7">
    <location>
        <begin position="1"/>
        <end position="49"/>
    </location>
</feature>
<dbReference type="GO" id="GO:0005634">
    <property type="term" value="C:nucleus"/>
    <property type="evidence" value="ECO:0007669"/>
    <property type="project" value="UniProtKB-SubCell"/>
</dbReference>
<name>A0A9P5SKJ1_9FUNG</name>
<evidence type="ECO:0000256" key="5">
    <source>
        <dbReference type="ARBA" id="ARBA00023163"/>
    </source>
</evidence>
<dbReference type="InterPro" id="IPR009044">
    <property type="entry name" value="ssDNA-bd_transcriptional_reg"/>
</dbReference>
<evidence type="ECO:0000256" key="2">
    <source>
        <dbReference type="ARBA" id="ARBA00009001"/>
    </source>
</evidence>
<dbReference type="InterPro" id="IPR045125">
    <property type="entry name" value="Sub1/Tcp4-like"/>
</dbReference>
<dbReference type="Pfam" id="PF02229">
    <property type="entry name" value="PC4"/>
    <property type="match status" value="1"/>
</dbReference>
<keyword evidence="10" id="KW-1185">Reference proteome</keyword>
<dbReference type="Proteomes" id="UP000696485">
    <property type="component" value="Unassembled WGS sequence"/>
</dbReference>
<organism evidence="9 10">
    <name type="scientific">Podila minutissima</name>
    <dbReference type="NCBI Taxonomy" id="64525"/>
    <lineage>
        <taxon>Eukaryota</taxon>
        <taxon>Fungi</taxon>
        <taxon>Fungi incertae sedis</taxon>
        <taxon>Mucoromycota</taxon>
        <taxon>Mortierellomycotina</taxon>
        <taxon>Mortierellomycetes</taxon>
        <taxon>Mortierellales</taxon>
        <taxon>Mortierellaceae</taxon>
        <taxon>Podila</taxon>
    </lineage>
</organism>
<feature type="domain" description="Transcriptional coactivator p15 (PC4) C-terminal" evidence="8">
    <location>
        <begin position="63"/>
        <end position="110"/>
    </location>
</feature>
<dbReference type="SUPFAM" id="SSF54447">
    <property type="entry name" value="ssDNA-binding transcriptional regulator domain"/>
    <property type="match status" value="1"/>
</dbReference>
<reference evidence="9" key="1">
    <citation type="journal article" date="2020" name="Fungal Divers.">
        <title>Resolving the Mortierellaceae phylogeny through synthesis of multi-gene phylogenetics and phylogenomics.</title>
        <authorList>
            <person name="Vandepol N."/>
            <person name="Liber J."/>
            <person name="Desiro A."/>
            <person name="Na H."/>
            <person name="Kennedy M."/>
            <person name="Barry K."/>
            <person name="Grigoriev I.V."/>
            <person name="Miller A.N."/>
            <person name="O'Donnell K."/>
            <person name="Stajich J.E."/>
            <person name="Bonito G."/>
        </authorList>
    </citation>
    <scope>NUCLEOTIDE SEQUENCE</scope>
    <source>
        <strain evidence="9">NVP1</strain>
    </source>
</reference>
<evidence type="ECO:0000313" key="10">
    <source>
        <dbReference type="Proteomes" id="UP000696485"/>
    </source>
</evidence>
<evidence type="ECO:0000256" key="6">
    <source>
        <dbReference type="ARBA" id="ARBA00023242"/>
    </source>
</evidence>
<gene>
    <name evidence="9" type="primary">SUB1</name>
    <name evidence="9" type="ORF">BG006_007248</name>
</gene>
<proteinExistence type="inferred from homology"/>
<dbReference type="InterPro" id="IPR003173">
    <property type="entry name" value="PC4_C"/>
</dbReference>
<dbReference type="GO" id="GO:0060261">
    <property type="term" value="P:positive regulation of transcription initiation by RNA polymerase II"/>
    <property type="evidence" value="ECO:0007669"/>
    <property type="project" value="InterPro"/>
</dbReference>
<dbReference type="PANTHER" id="PTHR13215">
    <property type="entry name" value="RNA POLYMERASE II TRANSCRIPTIONAL COACTIVATOR"/>
    <property type="match status" value="1"/>
</dbReference>
<keyword evidence="6" id="KW-0539">Nucleus</keyword>
<evidence type="ECO:0000256" key="1">
    <source>
        <dbReference type="ARBA" id="ARBA00004123"/>
    </source>
</evidence>